<evidence type="ECO:0000313" key="2">
    <source>
        <dbReference type="Proteomes" id="UP001143910"/>
    </source>
</evidence>
<reference evidence="1" key="1">
    <citation type="submission" date="2022-08" db="EMBL/GenBank/DDBJ databases">
        <title>Genome Sequence of Lecanicillium fungicola.</title>
        <authorList>
            <person name="Buettner E."/>
        </authorList>
    </citation>
    <scope>NUCLEOTIDE SEQUENCE</scope>
    <source>
        <strain evidence="1">Babe33</strain>
    </source>
</reference>
<name>A0ACC1NQQ2_9HYPO</name>
<accession>A0ACC1NQQ2</accession>
<sequence>MELPATYKAAVYDEPGTISTKIVELPMPEPAEGEVLIKLTHSGVCHSDMGVMTNSWASLPAPLRRTGNAAFTLLWLFATAALFNDDMADMGLWLLEPVPVSVFRALGLGLPGDAIWRWDSYYFCWWHAGRHWWESGLAL</sequence>
<organism evidence="1 2">
    <name type="scientific">Zarea fungicola</name>
    <dbReference type="NCBI Taxonomy" id="93591"/>
    <lineage>
        <taxon>Eukaryota</taxon>
        <taxon>Fungi</taxon>
        <taxon>Dikarya</taxon>
        <taxon>Ascomycota</taxon>
        <taxon>Pezizomycotina</taxon>
        <taxon>Sordariomycetes</taxon>
        <taxon>Hypocreomycetidae</taxon>
        <taxon>Hypocreales</taxon>
        <taxon>Cordycipitaceae</taxon>
        <taxon>Zarea</taxon>
    </lineage>
</organism>
<keyword evidence="2" id="KW-1185">Reference proteome</keyword>
<protein>
    <submittedName>
        <fullName evidence="1">Uncharacterized protein</fullName>
    </submittedName>
</protein>
<evidence type="ECO:0000313" key="1">
    <source>
        <dbReference type="EMBL" id="KAJ2980739.1"/>
    </source>
</evidence>
<dbReference type="Proteomes" id="UP001143910">
    <property type="component" value="Unassembled WGS sequence"/>
</dbReference>
<dbReference type="EMBL" id="JANJQO010000176">
    <property type="protein sequence ID" value="KAJ2980739.1"/>
    <property type="molecule type" value="Genomic_DNA"/>
</dbReference>
<proteinExistence type="predicted"/>
<gene>
    <name evidence="1" type="ORF">NQ176_g2458</name>
</gene>
<comment type="caution">
    <text evidence="1">The sequence shown here is derived from an EMBL/GenBank/DDBJ whole genome shotgun (WGS) entry which is preliminary data.</text>
</comment>